<gene>
    <name evidence="2" type="ORF">EHS19_04905</name>
</gene>
<evidence type="ECO:0000313" key="3">
    <source>
        <dbReference type="Proteomes" id="UP000326336"/>
    </source>
</evidence>
<dbReference type="EMBL" id="RQSP01000012">
    <property type="protein sequence ID" value="KAB5607392.1"/>
    <property type="molecule type" value="Genomic_DNA"/>
</dbReference>
<organism evidence="2 3">
    <name type="scientific">Bifidobacterium jacchi</name>
    <dbReference type="NCBI Taxonomy" id="2490545"/>
    <lineage>
        <taxon>Bacteria</taxon>
        <taxon>Bacillati</taxon>
        <taxon>Actinomycetota</taxon>
        <taxon>Actinomycetes</taxon>
        <taxon>Bifidobacteriales</taxon>
        <taxon>Bifidobacteriaceae</taxon>
        <taxon>Bifidobacterium</taxon>
    </lineage>
</organism>
<accession>A0A5N5RJB0</accession>
<evidence type="ECO:0000256" key="1">
    <source>
        <dbReference type="SAM" id="MobiDB-lite"/>
    </source>
</evidence>
<feature type="compositionally biased region" description="Basic and acidic residues" evidence="1">
    <location>
        <begin position="168"/>
        <end position="179"/>
    </location>
</feature>
<feature type="compositionally biased region" description="Basic and acidic residues" evidence="1">
    <location>
        <begin position="187"/>
        <end position="197"/>
    </location>
</feature>
<evidence type="ECO:0000313" key="2">
    <source>
        <dbReference type="EMBL" id="KAB5607392.1"/>
    </source>
</evidence>
<reference evidence="2 3" key="1">
    <citation type="journal article" date="2019" name="Int. J. Syst. Evol. Microbiol.">
        <title>Bifidobacterium jacchi sp. nov., isolated from the faeces of a baby common marmoset (Callithrix jacchus).</title>
        <authorList>
            <person name="Modesto M."/>
            <person name="Watanabe K."/>
            <person name="Arita M."/>
            <person name="Satti M."/>
            <person name="Oki K."/>
            <person name="Sciavilla P."/>
            <person name="Patavino C."/>
            <person name="Camma C."/>
            <person name="Michelini S."/>
            <person name="Sgorbati B."/>
            <person name="Mattarelli P."/>
        </authorList>
    </citation>
    <scope>NUCLEOTIDE SEQUENCE [LARGE SCALE GENOMIC DNA]</scope>
    <source>
        <strain evidence="2 3">MRM 9.3</strain>
    </source>
</reference>
<protein>
    <submittedName>
        <fullName evidence="2">Uncharacterized protein</fullName>
    </submittedName>
</protein>
<dbReference type="Proteomes" id="UP000326336">
    <property type="component" value="Unassembled WGS sequence"/>
</dbReference>
<keyword evidence="3" id="KW-1185">Reference proteome</keyword>
<feature type="region of interest" description="Disordered" evidence="1">
    <location>
        <begin position="166"/>
        <end position="206"/>
    </location>
</feature>
<dbReference type="AlphaFoldDB" id="A0A5N5RJB0"/>
<dbReference type="SUPFAM" id="SSF53795">
    <property type="entry name" value="PEP carboxykinase-like"/>
    <property type="match status" value="1"/>
</dbReference>
<comment type="caution">
    <text evidence="2">The sequence shown here is derived from an EMBL/GenBank/DDBJ whole genome shotgun (WGS) entry which is preliminary data.</text>
</comment>
<sequence length="306" mass="32888">MSDFLMRLSDLRVAVRSMHDRIERQCADYLLPSSGFEQDAMNADIAVAITPGDIAHERELATQEGSSDDYLETLAVFRRIAEQLPALHRVVFHGATISFAGRAWLFTAPSGTGKTTHIRLWREVYGDRVGIINGDKPILHIGAGLGGATLGNAGLGNATLGSANPDKATLDKATPDIADKTTLGKPGEPDKPDKPDNPDPTDTPRSCETIAYGTPWAGKENWQANTSAPLGGICVVTRGTDNVCSRIGVEQALPLIARQTYMPADLLAVADTLELLDVLLRTVPIYLLRCTISPDAVRASHDAMIH</sequence>
<dbReference type="OrthoDB" id="384098at2"/>
<proteinExistence type="predicted"/>
<name>A0A5N5RJB0_9BIFI</name>
<dbReference type="RefSeq" id="WP_151916668.1">
    <property type="nucleotide sequence ID" value="NZ_RQSP01000012.1"/>
</dbReference>